<evidence type="ECO:0000313" key="2">
    <source>
        <dbReference type="Proteomes" id="UP001197247"/>
    </source>
</evidence>
<evidence type="ECO:0000313" key="1">
    <source>
        <dbReference type="EMBL" id="MBT0771481.1"/>
    </source>
</evidence>
<dbReference type="Proteomes" id="UP001197247">
    <property type="component" value="Unassembled WGS sequence"/>
</dbReference>
<gene>
    <name evidence="1" type="ORF">KIH74_21265</name>
</gene>
<comment type="caution">
    <text evidence="1">The sequence shown here is derived from an EMBL/GenBank/DDBJ whole genome shotgun (WGS) entry which is preliminary data.</text>
</comment>
<sequence>MIPLAIAAVNWIDGDPPAEPAASPSVSPPASPENDKVLLATVEKDWNEAVFFAATDTRVPSQDVDAINARYRRLLPSLGPIEAAGRALEELGAPRVDYVTGDRCNPVTGITPLKITFQSRQDDVIITDMQARIIDTHDLARRTRFAITPEGSGENVTGAFNLDSPDLSLVDDTTYGPGRQRYFDSHHITVRKNDPTVLQIHAYESTRLTQWVIDVTVVHEGNRSTVTLDDSGRPFRTTGVGSAAETAYAISPEDVEAGFVQVPASPIDLCTG</sequence>
<reference evidence="1 2" key="1">
    <citation type="submission" date="2021-05" db="EMBL/GenBank/DDBJ databases">
        <title>Kineosporia and Streptomyces sp. nov. two new marine actinobacteria isolated from Coral.</title>
        <authorList>
            <person name="Buangrab K."/>
            <person name="Sutthacheep M."/>
            <person name="Yeemin T."/>
            <person name="Harunari E."/>
            <person name="Igarashi Y."/>
            <person name="Kanchanasin P."/>
            <person name="Tanasupawat S."/>
            <person name="Phongsopitanun W."/>
        </authorList>
    </citation>
    <scope>NUCLEOTIDE SEQUENCE [LARGE SCALE GENOMIC DNA]</scope>
    <source>
        <strain evidence="1 2">J2-2</strain>
    </source>
</reference>
<name>A0ABS5TK55_9ACTN</name>
<proteinExistence type="predicted"/>
<keyword evidence="2" id="KW-1185">Reference proteome</keyword>
<dbReference type="EMBL" id="JAHBAY010000009">
    <property type="protein sequence ID" value="MBT0771481.1"/>
    <property type="molecule type" value="Genomic_DNA"/>
</dbReference>
<dbReference type="RefSeq" id="WP_214157821.1">
    <property type="nucleotide sequence ID" value="NZ_JAHBAY010000009.1"/>
</dbReference>
<accession>A0ABS5TK55</accession>
<organism evidence="1 2">
    <name type="scientific">Kineosporia corallincola</name>
    <dbReference type="NCBI Taxonomy" id="2835133"/>
    <lineage>
        <taxon>Bacteria</taxon>
        <taxon>Bacillati</taxon>
        <taxon>Actinomycetota</taxon>
        <taxon>Actinomycetes</taxon>
        <taxon>Kineosporiales</taxon>
        <taxon>Kineosporiaceae</taxon>
        <taxon>Kineosporia</taxon>
    </lineage>
</organism>
<protein>
    <submittedName>
        <fullName evidence="1">Uncharacterized protein</fullName>
    </submittedName>
</protein>